<dbReference type="AlphaFoldDB" id="A0A8D9GYX8"/>
<dbReference type="Gramene" id="A01p28020.2_BraZ1">
    <property type="protein sequence ID" value="A01p28020.2_BraZ1.CDS"/>
    <property type="gene ID" value="A01g28020.2_BraZ1"/>
</dbReference>
<organism evidence="1 2">
    <name type="scientific">Brassica campestris</name>
    <name type="common">Field mustard</name>
    <dbReference type="NCBI Taxonomy" id="3711"/>
    <lineage>
        <taxon>Eukaryota</taxon>
        <taxon>Viridiplantae</taxon>
        <taxon>Streptophyta</taxon>
        <taxon>Embryophyta</taxon>
        <taxon>Tracheophyta</taxon>
        <taxon>Spermatophyta</taxon>
        <taxon>Magnoliopsida</taxon>
        <taxon>eudicotyledons</taxon>
        <taxon>Gunneridae</taxon>
        <taxon>Pentapetalae</taxon>
        <taxon>rosids</taxon>
        <taxon>malvids</taxon>
        <taxon>Brassicales</taxon>
        <taxon>Brassicaceae</taxon>
        <taxon>Brassiceae</taxon>
        <taxon>Brassica</taxon>
    </lineage>
</organism>
<reference evidence="1 2" key="1">
    <citation type="submission" date="2021-07" db="EMBL/GenBank/DDBJ databases">
        <authorList>
            <consortium name="Genoscope - CEA"/>
            <person name="William W."/>
        </authorList>
    </citation>
    <scope>NUCLEOTIDE SEQUENCE [LARGE SCALE GENOMIC DNA]</scope>
</reference>
<dbReference type="Proteomes" id="UP000694005">
    <property type="component" value="Chromosome A01"/>
</dbReference>
<protein>
    <submittedName>
        <fullName evidence="1">Uncharacterized protein</fullName>
    </submittedName>
</protein>
<sequence length="38" mass="4286">TYTSSNSTVTRLRNIGTAFLVWEWGFAEIHDDLIGTGR</sequence>
<feature type="non-terminal residue" evidence="1">
    <location>
        <position position="38"/>
    </location>
</feature>
<dbReference type="EMBL" id="LS974617">
    <property type="protein sequence ID" value="CAG7888726.1"/>
    <property type="molecule type" value="Genomic_DNA"/>
</dbReference>
<proteinExistence type="predicted"/>
<accession>A0A8D9GYX8</accession>
<evidence type="ECO:0000313" key="2">
    <source>
        <dbReference type="Proteomes" id="UP000694005"/>
    </source>
</evidence>
<evidence type="ECO:0000313" key="1">
    <source>
        <dbReference type="EMBL" id="CAG7888726.1"/>
    </source>
</evidence>
<name>A0A8D9GYX8_BRACM</name>
<gene>
    <name evidence="1" type="ORF">BRAPAZ1V2_A01P28020.2</name>
</gene>